<feature type="transmembrane region" description="Helical" evidence="4">
    <location>
        <begin position="80"/>
        <end position="101"/>
    </location>
</feature>
<keyword evidence="2" id="KW-0285">Flavoprotein</keyword>
<dbReference type="Pfam" id="PF01565">
    <property type="entry name" value="FAD_binding_4"/>
    <property type="match status" value="1"/>
</dbReference>
<accession>A0ABT3H012</accession>
<keyword evidence="4" id="KW-0812">Transmembrane</keyword>
<evidence type="ECO:0000313" key="7">
    <source>
        <dbReference type="Proteomes" id="UP001208938"/>
    </source>
</evidence>
<dbReference type="InterPro" id="IPR036318">
    <property type="entry name" value="FAD-bd_PCMH-like_sf"/>
</dbReference>
<dbReference type="Proteomes" id="UP001208938">
    <property type="component" value="Unassembled WGS sequence"/>
</dbReference>
<name>A0ABT3H012_9RHOB</name>
<dbReference type="InterPro" id="IPR016169">
    <property type="entry name" value="FAD-bd_PCMH_sub2"/>
</dbReference>
<reference evidence="6 7" key="1">
    <citation type="submission" date="2022-10" db="EMBL/GenBank/DDBJ databases">
        <title>Pararhodobacter sp. nov., isolated from marine algae.</title>
        <authorList>
            <person name="Choi B.J."/>
            <person name="Kim J.M."/>
            <person name="Lee J.K."/>
            <person name="Choi D.G."/>
            <person name="Jeon C.O."/>
        </authorList>
    </citation>
    <scope>NUCLEOTIDE SEQUENCE [LARGE SCALE GENOMIC DNA]</scope>
    <source>
        <strain evidence="6 7">ZQ420</strain>
    </source>
</reference>
<comment type="caution">
    <text evidence="6">The sequence shown here is derived from an EMBL/GenBank/DDBJ whole genome shotgun (WGS) entry which is preliminary data.</text>
</comment>
<dbReference type="NCBIfam" id="NF037976">
    <property type="entry name" value="gtrA_1"/>
    <property type="match status" value="1"/>
</dbReference>
<evidence type="ECO:0000256" key="1">
    <source>
        <dbReference type="ARBA" id="ARBA00005466"/>
    </source>
</evidence>
<keyword evidence="2" id="KW-0274">FAD</keyword>
<evidence type="ECO:0000256" key="2">
    <source>
        <dbReference type="ARBA" id="ARBA00022827"/>
    </source>
</evidence>
<keyword evidence="4" id="KW-1133">Transmembrane helix</keyword>
<proteinExistence type="inferred from homology"/>
<keyword evidence="7" id="KW-1185">Reference proteome</keyword>
<dbReference type="InterPro" id="IPR016166">
    <property type="entry name" value="FAD-bd_PCMH"/>
</dbReference>
<dbReference type="InterPro" id="IPR006094">
    <property type="entry name" value="Oxid_FAD_bind_N"/>
</dbReference>
<feature type="transmembrane region" description="Helical" evidence="4">
    <location>
        <begin position="6"/>
        <end position="28"/>
    </location>
</feature>
<keyword evidence="4" id="KW-0472">Membrane</keyword>
<dbReference type="RefSeq" id="WP_264506071.1">
    <property type="nucleotide sequence ID" value="NZ_JAPDFL010000001.1"/>
</dbReference>
<organism evidence="6 7">
    <name type="scientific">Pararhodobacter zhoushanensis</name>
    <dbReference type="NCBI Taxonomy" id="2479545"/>
    <lineage>
        <taxon>Bacteria</taxon>
        <taxon>Pseudomonadati</taxon>
        <taxon>Pseudomonadota</taxon>
        <taxon>Alphaproteobacteria</taxon>
        <taxon>Rhodobacterales</taxon>
        <taxon>Paracoccaceae</taxon>
        <taxon>Pararhodobacter</taxon>
    </lineage>
</organism>
<protein>
    <submittedName>
        <fullName evidence="6">GtrA family protein</fullName>
    </submittedName>
</protein>
<dbReference type="EMBL" id="JAPDFL010000001">
    <property type="protein sequence ID" value="MCW1933123.1"/>
    <property type="molecule type" value="Genomic_DNA"/>
</dbReference>
<sequence length="582" mass="64011">MSQTPTGWTLIVRYSGFAVVATLANLGAQRLVLRLGETPALFALAVLVGTALGLVVKYALDKRWIFLDPETGVKANSRKFALYTVMGLVTTAIFWGSETLFWQIGGTHTAREIGAVLGLAVGYMVKYQLDKRFVFTPAGRGRVMELSGWGRYPHQETRLSTPRDAQDVAALLGDGPVIARGSGRAYGDPAIGAHAVSTRHLNRMIAFDESTGALIAEAGVTLGEIIDAFLPRGWFLSVTPGTKFVSLGGAIAADVHGKNHHSEGSFGVFVDWFDLMGADGTVTRCSRNDNADLFRWTLGGMGLTGIILRAAIRLKKVESGWIRQTTIATRNLDEALAAFEQTYDATYSMAWIDCAATGAKMGRSIVMNGEHATRDDLPPLARPRPLDTALHRDLSVPFDFPGFALNPWSIRAFNELYYVKGKRTPPVSITGIDSFFYPLDAIRNWNRIYGRKGFMQFQCVVPLESHAEGLRAILNAITRTGAGSFLAVLKRFGPQDSRLSFPMEGYTLALDFPLTRRSLDLMPELDRITADHGGRFYLAKDSRMNADTLRRTDPRWQAFAEMRRQQGLTQAFASAQSERLGL</sequence>
<evidence type="ECO:0000256" key="4">
    <source>
        <dbReference type="SAM" id="Phobius"/>
    </source>
</evidence>
<comment type="similarity">
    <text evidence="1">Belongs to the oxygen-dependent FAD-linked oxidoreductase family.</text>
</comment>
<gene>
    <name evidence="6" type="ORF">OKW52_12870</name>
</gene>
<dbReference type="PROSITE" id="PS51387">
    <property type="entry name" value="FAD_PCMH"/>
    <property type="match status" value="1"/>
</dbReference>
<dbReference type="PANTHER" id="PTHR13878">
    <property type="entry name" value="GULONOLACTONE OXIDASE"/>
    <property type="match status" value="1"/>
</dbReference>
<dbReference type="Gene3D" id="3.30.465.10">
    <property type="match status" value="1"/>
</dbReference>
<dbReference type="SUPFAM" id="SSF56176">
    <property type="entry name" value="FAD-binding/transporter-associated domain-like"/>
    <property type="match status" value="1"/>
</dbReference>
<dbReference type="InterPro" id="IPR050432">
    <property type="entry name" value="FAD-linked_Oxidoreductases_BP"/>
</dbReference>
<feature type="transmembrane region" description="Helical" evidence="4">
    <location>
        <begin position="40"/>
        <end position="60"/>
    </location>
</feature>
<evidence type="ECO:0000256" key="3">
    <source>
        <dbReference type="ARBA" id="ARBA00023002"/>
    </source>
</evidence>
<dbReference type="PANTHER" id="PTHR13878:SF53">
    <property type="entry name" value="CYTOKININ DEHYDROGENASE 6"/>
    <property type="match status" value="1"/>
</dbReference>
<evidence type="ECO:0000313" key="6">
    <source>
        <dbReference type="EMBL" id="MCW1933123.1"/>
    </source>
</evidence>
<keyword evidence="3" id="KW-0560">Oxidoreductase</keyword>
<feature type="domain" description="FAD-binding PCMH-type" evidence="5">
    <location>
        <begin position="152"/>
        <end position="317"/>
    </location>
</feature>
<evidence type="ECO:0000259" key="5">
    <source>
        <dbReference type="PROSITE" id="PS51387"/>
    </source>
</evidence>